<keyword evidence="1" id="KW-0812">Transmembrane</keyword>
<keyword evidence="1" id="KW-0472">Membrane</keyword>
<dbReference type="AlphaFoldDB" id="X1BF00"/>
<keyword evidence="1" id="KW-1133">Transmembrane helix</keyword>
<feature type="transmembrane region" description="Helical" evidence="1">
    <location>
        <begin position="39"/>
        <end position="57"/>
    </location>
</feature>
<evidence type="ECO:0000256" key="1">
    <source>
        <dbReference type="SAM" id="Phobius"/>
    </source>
</evidence>
<evidence type="ECO:0000313" key="2">
    <source>
        <dbReference type="EMBL" id="GAG82703.1"/>
    </source>
</evidence>
<reference evidence="2" key="1">
    <citation type="journal article" date="2014" name="Front. Microbiol.">
        <title>High frequency of phylogenetically diverse reductive dehalogenase-homologous genes in deep subseafloor sedimentary metagenomes.</title>
        <authorList>
            <person name="Kawai M."/>
            <person name="Futagami T."/>
            <person name="Toyoda A."/>
            <person name="Takaki Y."/>
            <person name="Nishi S."/>
            <person name="Hori S."/>
            <person name="Arai W."/>
            <person name="Tsubouchi T."/>
            <person name="Morono Y."/>
            <person name="Uchiyama I."/>
            <person name="Ito T."/>
            <person name="Fujiyama A."/>
            <person name="Inagaki F."/>
            <person name="Takami H."/>
        </authorList>
    </citation>
    <scope>NUCLEOTIDE SEQUENCE</scope>
    <source>
        <strain evidence="2">Expedition CK06-06</strain>
    </source>
</reference>
<protein>
    <submittedName>
        <fullName evidence="2">Uncharacterized protein</fullName>
    </submittedName>
</protein>
<accession>X1BF00</accession>
<name>X1BF00_9ZZZZ</name>
<gene>
    <name evidence="2" type="ORF">S01H4_21806</name>
</gene>
<organism evidence="2">
    <name type="scientific">marine sediment metagenome</name>
    <dbReference type="NCBI Taxonomy" id="412755"/>
    <lineage>
        <taxon>unclassified sequences</taxon>
        <taxon>metagenomes</taxon>
        <taxon>ecological metagenomes</taxon>
    </lineage>
</organism>
<proteinExistence type="predicted"/>
<dbReference type="EMBL" id="BART01009921">
    <property type="protein sequence ID" value="GAG82703.1"/>
    <property type="molecule type" value="Genomic_DNA"/>
</dbReference>
<comment type="caution">
    <text evidence="2">The sequence shown here is derived from an EMBL/GenBank/DDBJ whole genome shotgun (WGS) entry which is preliminary data.</text>
</comment>
<sequence>MMKFNERGSIAPDILTTFLKREKSNFLVLRSNFKINKKGIMNMVIGFMIILIPIRRLEIKSHFILLYLSKRKSDNKTKKVIYKLI</sequence>